<evidence type="ECO:0000259" key="5">
    <source>
        <dbReference type="PROSITE" id="PS50893"/>
    </source>
</evidence>
<keyword evidence="4 6" id="KW-0067">ATP-binding</keyword>
<dbReference type="GO" id="GO:0016887">
    <property type="term" value="F:ATP hydrolysis activity"/>
    <property type="evidence" value="ECO:0007669"/>
    <property type="project" value="InterPro"/>
</dbReference>
<dbReference type="InterPro" id="IPR017871">
    <property type="entry name" value="ABC_transporter-like_CS"/>
</dbReference>
<feature type="domain" description="ABC transporter" evidence="5">
    <location>
        <begin position="7"/>
        <end position="253"/>
    </location>
</feature>
<evidence type="ECO:0000313" key="6">
    <source>
        <dbReference type="EMBL" id="RQW63527.1"/>
    </source>
</evidence>
<evidence type="ECO:0000256" key="4">
    <source>
        <dbReference type="ARBA" id="ARBA00022840"/>
    </source>
</evidence>
<accession>A0A3N9TGW9</accession>
<dbReference type="InterPro" id="IPR013563">
    <property type="entry name" value="Oligopep_ABC_C"/>
</dbReference>
<comment type="caution">
    <text evidence="6">The sequence shown here is derived from an EMBL/GenBank/DDBJ whole genome shotgun (WGS) entry which is preliminary data.</text>
</comment>
<dbReference type="GO" id="GO:0055085">
    <property type="term" value="P:transmembrane transport"/>
    <property type="evidence" value="ECO:0007669"/>
    <property type="project" value="UniProtKB-ARBA"/>
</dbReference>
<dbReference type="PROSITE" id="PS00211">
    <property type="entry name" value="ABC_TRANSPORTER_1"/>
    <property type="match status" value="1"/>
</dbReference>
<evidence type="ECO:0000256" key="3">
    <source>
        <dbReference type="ARBA" id="ARBA00022741"/>
    </source>
</evidence>
<dbReference type="AlphaFoldDB" id="A0A3N9TGW9"/>
<dbReference type="GO" id="GO:0015833">
    <property type="term" value="P:peptide transport"/>
    <property type="evidence" value="ECO:0007669"/>
    <property type="project" value="InterPro"/>
</dbReference>
<dbReference type="GO" id="GO:0005524">
    <property type="term" value="F:ATP binding"/>
    <property type="evidence" value="ECO:0007669"/>
    <property type="project" value="UniProtKB-KW"/>
</dbReference>
<dbReference type="PANTHER" id="PTHR43776">
    <property type="entry name" value="TRANSPORT ATP-BINDING PROTEIN"/>
    <property type="match status" value="1"/>
</dbReference>
<dbReference type="SMART" id="SM00382">
    <property type="entry name" value="AAA"/>
    <property type="match status" value="1"/>
</dbReference>
<keyword evidence="2" id="KW-0813">Transport</keyword>
<dbReference type="Pfam" id="PF00005">
    <property type="entry name" value="ABC_tran"/>
    <property type="match status" value="1"/>
</dbReference>
<reference evidence="6 7" key="1">
    <citation type="submission" date="2018-11" db="EMBL/GenBank/DDBJ databases">
        <title>Vibrio LJC006 sp. nov., isolated from seawater during the bloom of the enteromorpha.</title>
        <authorList>
            <person name="Liang J."/>
        </authorList>
    </citation>
    <scope>NUCLEOTIDE SEQUENCE [LARGE SCALE GENOMIC DNA]</scope>
    <source>
        <strain evidence="6 7">LJC006</strain>
    </source>
</reference>
<evidence type="ECO:0000256" key="2">
    <source>
        <dbReference type="ARBA" id="ARBA00022448"/>
    </source>
</evidence>
<dbReference type="SUPFAM" id="SSF52540">
    <property type="entry name" value="P-loop containing nucleoside triphosphate hydrolases"/>
    <property type="match status" value="1"/>
</dbReference>
<dbReference type="EMBL" id="RJVQ01000003">
    <property type="protein sequence ID" value="RQW63527.1"/>
    <property type="molecule type" value="Genomic_DNA"/>
</dbReference>
<dbReference type="InterPro" id="IPR050319">
    <property type="entry name" value="ABC_transp_ATP-bind"/>
</dbReference>
<keyword evidence="7" id="KW-1185">Reference proteome</keyword>
<dbReference type="InterPro" id="IPR027417">
    <property type="entry name" value="P-loop_NTPase"/>
</dbReference>
<dbReference type="Gene3D" id="3.40.50.300">
    <property type="entry name" value="P-loop containing nucleotide triphosphate hydrolases"/>
    <property type="match status" value="1"/>
</dbReference>
<gene>
    <name evidence="6" type="ORF">EES38_09785</name>
</gene>
<dbReference type="InterPro" id="IPR003593">
    <property type="entry name" value="AAA+_ATPase"/>
</dbReference>
<dbReference type="Proteomes" id="UP000281112">
    <property type="component" value="Unassembled WGS sequence"/>
</dbReference>
<dbReference type="OrthoDB" id="9784450at2"/>
<dbReference type="PROSITE" id="PS50893">
    <property type="entry name" value="ABC_TRANSPORTER_2"/>
    <property type="match status" value="1"/>
</dbReference>
<dbReference type="InterPro" id="IPR003439">
    <property type="entry name" value="ABC_transporter-like_ATP-bd"/>
</dbReference>
<dbReference type="Pfam" id="PF08352">
    <property type="entry name" value="oligo_HPY"/>
    <property type="match status" value="1"/>
</dbReference>
<keyword evidence="3" id="KW-0547">Nucleotide-binding</keyword>
<protein>
    <submittedName>
        <fullName evidence="6">ABC transporter ATP-binding protein</fullName>
    </submittedName>
</protein>
<dbReference type="PANTHER" id="PTHR43776:SF7">
    <property type="entry name" value="D,D-DIPEPTIDE TRANSPORT ATP-BINDING PROTEIN DDPF-RELATED"/>
    <property type="match status" value="1"/>
</dbReference>
<evidence type="ECO:0000313" key="7">
    <source>
        <dbReference type="Proteomes" id="UP000281112"/>
    </source>
</evidence>
<comment type="similarity">
    <text evidence="1">Belongs to the ABC transporter superfamily.</text>
</comment>
<organism evidence="6 7">
    <name type="scientific">Vibrio viridaestus</name>
    <dbReference type="NCBI Taxonomy" id="2487322"/>
    <lineage>
        <taxon>Bacteria</taxon>
        <taxon>Pseudomonadati</taxon>
        <taxon>Pseudomonadota</taxon>
        <taxon>Gammaproteobacteria</taxon>
        <taxon>Vibrionales</taxon>
        <taxon>Vibrionaceae</taxon>
        <taxon>Vibrio</taxon>
    </lineage>
</organism>
<dbReference type="CDD" id="cd03257">
    <property type="entry name" value="ABC_NikE_OppD_transporters"/>
    <property type="match status" value="1"/>
</dbReference>
<proteinExistence type="inferred from homology"/>
<evidence type="ECO:0000256" key="1">
    <source>
        <dbReference type="ARBA" id="ARBA00005417"/>
    </source>
</evidence>
<sequence length="277" mass="30719">MLMEWALELCDLTRRFDIKKGMWKKPTEFTAVDKVNLRIRPGEVLGLVGESGCGKSTLSKMILGLLAPSEGNVLIEDKEIDLSDRLALAKMIQPVFQDPYSSLNPRKKIKDIIRLPLVLHKIGSAKEQEASVLAIAEKVGLPERLLEQFPGQLSGGQRQRVAIARALILNPRILICDEPTSALDVSVQAQILNLLLELKQELGLTYLFISHNLAVVEHLADRVAVMNQGQIVEQGECEQIFHNPKHPYTQALLSSILTPDPSLGLPDEADLVWQKAS</sequence>
<name>A0A3N9TGW9_9VIBR</name>
<dbReference type="FunFam" id="3.40.50.300:FF:000016">
    <property type="entry name" value="Oligopeptide ABC transporter ATP-binding component"/>
    <property type="match status" value="1"/>
</dbReference>